<evidence type="ECO:0000256" key="3">
    <source>
        <dbReference type="ARBA" id="ARBA00023172"/>
    </source>
</evidence>
<keyword evidence="2" id="KW-0238">DNA-binding</keyword>
<accession>A0A3E5EWL4</accession>
<dbReference type="RefSeq" id="WP_117606002.1">
    <property type="nucleotide sequence ID" value="NZ_QSVB01000002.1"/>
</dbReference>
<dbReference type="Proteomes" id="UP000260841">
    <property type="component" value="Unassembled WGS sequence"/>
</dbReference>
<comment type="similarity">
    <text evidence="1">Belongs to the 'phage' integrase family.</text>
</comment>
<sequence>MEDVLHKALKYDILSEEDLENLENRIEVQKREDLLNKHPYSIWQGKNGNWYTKLPVNEQLKLIKRKNKADIENIIVDFWSEKLENPTIKELFNQWIEERELYGELRKSSIKKYSNDYKRFIKGTYFEAVHIRNLDEEKLYLFVKNTIVQHSLTAKGFSGLRIILKGILKYAKRKKYTSISASVFFQDLDIGKNIFRKKHKKKENGRFTDEEIRMIIHYISDNPTIRNLAIMLCIQTGVRVGELASLKPEDINYQTKTIHIQRTEITYNDRNGKNVVTVSEYPKTDESDRYIIILDSCIDTVRRIRLLNPQGTYLFEEKGNRIRSNGLRRTLYRICDKVGIPRRGPHSIRRTYASVLLDNYTDESLVQNQMGHTDIATTRKYYQYCRRDEAEQRQQIKEAINY</sequence>
<dbReference type="InterPro" id="IPR011010">
    <property type="entry name" value="DNA_brk_join_enz"/>
</dbReference>
<dbReference type="PROSITE" id="PS51898">
    <property type="entry name" value="TYR_RECOMBINASE"/>
    <property type="match status" value="1"/>
</dbReference>
<dbReference type="SUPFAM" id="SSF56349">
    <property type="entry name" value="DNA breaking-rejoining enzymes"/>
    <property type="match status" value="1"/>
</dbReference>
<dbReference type="AlphaFoldDB" id="A0A3E5EWL4"/>
<name>A0A3E5EWL4_9FIRM</name>
<dbReference type="GO" id="GO:0015074">
    <property type="term" value="P:DNA integration"/>
    <property type="evidence" value="ECO:0007669"/>
    <property type="project" value="InterPro"/>
</dbReference>
<keyword evidence="3" id="KW-0233">DNA recombination</keyword>
<dbReference type="EMBL" id="QSVB01000002">
    <property type="protein sequence ID" value="RGN93351.1"/>
    <property type="molecule type" value="Genomic_DNA"/>
</dbReference>
<evidence type="ECO:0000256" key="2">
    <source>
        <dbReference type="ARBA" id="ARBA00023125"/>
    </source>
</evidence>
<protein>
    <recommendedName>
        <fullName evidence="4">Tyr recombinase domain-containing protein</fullName>
    </recommendedName>
</protein>
<evidence type="ECO:0000259" key="4">
    <source>
        <dbReference type="PROSITE" id="PS51898"/>
    </source>
</evidence>
<evidence type="ECO:0000313" key="6">
    <source>
        <dbReference type="Proteomes" id="UP000260841"/>
    </source>
</evidence>
<dbReference type="PANTHER" id="PTHR30349:SF41">
    <property type="entry name" value="INTEGRASE_RECOMBINASE PROTEIN MJ0367-RELATED"/>
    <property type="match status" value="1"/>
</dbReference>
<comment type="caution">
    <text evidence="5">The sequence shown here is derived from an EMBL/GenBank/DDBJ whole genome shotgun (WGS) entry which is preliminary data.</text>
</comment>
<dbReference type="Pfam" id="PF00589">
    <property type="entry name" value="Phage_integrase"/>
    <property type="match status" value="1"/>
</dbReference>
<evidence type="ECO:0000256" key="1">
    <source>
        <dbReference type="ARBA" id="ARBA00008857"/>
    </source>
</evidence>
<feature type="domain" description="Tyr recombinase" evidence="4">
    <location>
        <begin position="202"/>
        <end position="397"/>
    </location>
</feature>
<gene>
    <name evidence="5" type="ORF">DXB36_03290</name>
</gene>
<organism evidence="5 6">
    <name type="scientific">Dorea formicigenerans</name>
    <dbReference type="NCBI Taxonomy" id="39486"/>
    <lineage>
        <taxon>Bacteria</taxon>
        <taxon>Bacillati</taxon>
        <taxon>Bacillota</taxon>
        <taxon>Clostridia</taxon>
        <taxon>Lachnospirales</taxon>
        <taxon>Lachnospiraceae</taxon>
        <taxon>Dorea</taxon>
    </lineage>
</organism>
<dbReference type="InterPro" id="IPR010998">
    <property type="entry name" value="Integrase_recombinase_N"/>
</dbReference>
<dbReference type="CDD" id="cd01189">
    <property type="entry name" value="INT_ICEBs1_C_like"/>
    <property type="match status" value="1"/>
</dbReference>
<dbReference type="GO" id="GO:0006310">
    <property type="term" value="P:DNA recombination"/>
    <property type="evidence" value="ECO:0007669"/>
    <property type="project" value="UniProtKB-KW"/>
</dbReference>
<dbReference type="PANTHER" id="PTHR30349">
    <property type="entry name" value="PHAGE INTEGRASE-RELATED"/>
    <property type="match status" value="1"/>
</dbReference>
<dbReference type="InterPro" id="IPR013762">
    <property type="entry name" value="Integrase-like_cat_sf"/>
</dbReference>
<dbReference type="InterPro" id="IPR050090">
    <property type="entry name" value="Tyrosine_recombinase_XerCD"/>
</dbReference>
<dbReference type="Gene3D" id="1.10.150.130">
    <property type="match status" value="1"/>
</dbReference>
<dbReference type="Gene3D" id="1.10.443.10">
    <property type="entry name" value="Intergrase catalytic core"/>
    <property type="match status" value="1"/>
</dbReference>
<dbReference type="GO" id="GO:0003677">
    <property type="term" value="F:DNA binding"/>
    <property type="evidence" value="ECO:0007669"/>
    <property type="project" value="UniProtKB-KW"/>
</dbReference>
<dbReference type="InterPro" id="IPR002104">
    <property type="entry name" value="Integrase_catalytic"/>
</dbReference>
<evidence type="ECO:0000313" key="5">
    <source>
        <dbReference type="EMBL" id="RGN93351.1"/>
    </source>
</evidence>
<reference evidence="5 6" key="1">
    <citation type="submission" date="2018-08" db="EMBL/GenBank/DDBJ databases">
        <title>A genome reference for cultivated species of the human gut microbiota.</title>
        <authorList>
            <person name="Zou Y."/>
            <person name="Xue W."/>
            <person name="Luo G."/>
        </authorList>
    </citation>
    <scope>NUCLEOTIDE SEQUENCE [LARGE SCALE GENOMIC DNA]</scope>
    <source>
        <strain evidence="5 6">OM03-2</strain>
    </source>
</reference>
<proteinExistence type="inferred from homology"/>